<evidence type="ECO:0000313" key="1">
    <source>
        <dbReference type="EMBL" id="KAH9794215.1"/>
    </source>
</evidence>
<protein>
    <submittedName>
        <fullName evidence="1">Receptor-like serine/threonine-protein kinase</fullName>
    </submittedName>
</protein>
<evidence type="ECO:0000313" key="2">
    <source>
        <dbReference type="Proteomes" id="UP000829398"/>
    </source>
</evidence>
<reference evidence="2" key="1">
    <citation type="journal article" date="2023" name="Hortic. Res.">
        <title>A chromosome-level phased genome enabling allele-level studies in sweet orange: a case study on citrus Huanglongbing tolerance.</title>
        <authorList>
            <person name="Wu B."/>
            <person name="Yu Q."/>
            <person name="Deng Z."/>
            <person name="Duan Y."/>
            <person name="Luo F."/>
            <person name="Gmitter F. Jr."/>
        </authorList>
    </citation>
    <scope>NUCLEOTIDE SEQUENCE [LARGE SCALE GENOMIC DNA]</scope>
    <source>
        <strain evidence="2">cv. Valencia</strain>
    </source>
</reference>
<proteinExistence type="predicted"/>
<dbReference type="Proteomes" id="UP000829398">
    <property type="component" value="Chromosome 2"/>
</dbReference>
<comment type="caution">
    <text evidence="1">The sequence shown here is derived from an EMBL/GenBank/DDBJ whole genome shotgun (WGS) entry which is preliminary data.</text>
</comment>
<organism evidence="1 2">
    <name type="scientific">Citrus sinensis</name>
    <name type="common">Sweet orange</name>
    <name type="synonym">Citrus aurantium var. sinensis</name>
    <dbReference type="NCBI Taxonomy" id="2711"/>
    <lineage>
        <taxon>Eukaryota</taxon>
        <taxon>Viridiplantae</taxon>
        <taxon>Streptophyta</taxon>
        <taxon>Embryophyta</taxon>
        <taxon>Tracheophyta</taxon>
        <taxon>Spermatophyta</taxon>
        <taxon>Magnoliopsida</taxon>
        <taxon>eudicotyledons</taxon>
        <taxon>Gunneridae</taxon>
        <taxon>Pentapetalae</taxon>
        <taxon>rosids</taxon>
        <taxon>malvids</taxon>
        <taxon>Sapindales</taxon>
        <taxon>Rutaceae</taxon>
        <taxon>Aurantioideae</taxon>
        <taxon>Citrus</taxon>
    </lineage>
</organism>
<dbReference type="EMBL" id="CM039171">
    <property type="protein sequence ID" value="KAH9794215.1"/>
    <property type="molecule type" value="Genomic_DNA"/>
</dbReference>
<sequence>MVLSRLPDSYCRGTLDHSQARATFPKDEIHREHAHNGSKIIKRQRDVSQKGYAMWQLRYSIYKGVKPTLKATSLGFELSPLLPLHLPFSPPPNFSVHLNRFDGTNFTCWKGKLFFLLTVLKVAYVLDPKLEPFPEPREDDTEVVKAARKRREDDELMCRGHILNTLSDRLYDLYNSMTSPVEIWNALEYKYKTEKEGYAENSKAYRLLDLDSNVIVESRDVEFIENKFQLDSNIELESIIDQPCVNTPVTYTNNNKRKESMTSFELRRSQREKKEKSLAPDFISSQALLFLVEGDRKNVLNKVPLLLNIEKYPKTFSEAMSSRDASFWREAVNDEMDSIMSNQTWVLVDLPSGSKPISSKWVFRIKYNSDGSLQTFKTRLVAKRFKQRNGIDYFDTYAPVARLTSIRVLFAIASLNKLYVYQMDVKTAFLNGDLDEEIYMEQPEGFVLPGNEKKVCNLMYAMHCTRPDIAFAVCKMSRFTSNPSVEHWKAIGRILGYLKRTINLGLFYNDYPEVLEGYSDASWVTNTRDNKSTSGWIFTIAGGAVSWASKKQTCITHSTMESEFIALAAAGKEAEWLRNLLFDIMLWPQPMPSISLYCDSEATLSRAYNKVYNGKSRHISLRHEYVKQLIADGVINIVYVRTNKNLADPLTKGLSRDLVNDTSFGMELKPLHNKVTNDDRAQGRNSANYWNTILKFGIAYICPATYFKPLNERQPTLGCSQITPLSCEASQDHSFVELNDVTYFAFRSFSSDLTNTDPETCKQACLNNCSCKAALFQRGLNSSAGDCYLPSKIFSMMNSEKERTHYNSTAYIKVQNLPVPGASPGGKETSHRKRIMGFILGSFFGLLVLIGILIFFFRKKKGADEIEEDCLDQVPGLPKRFSFEELKVMTDNFRKILGKGGFGSVFEGTQTDGTKVAVKRLQGIDEINKSFLAEVKTIGSIHHYSIVEQRKKIILDIAKGLTYLHEDCRQKILHLDIKPQNILLDDNFNAKVADFGLSKLIDRDQSQVVTTMRGTPGYLAPEWLSSVITEKVDIYSFGVVMLEILCGRKVFDRSQPEEEDMYLLSIFNKKAEEDKFSDLVDKHSNDMQSNEEEVVNMMKVSAWCLESDFVKRPSMSMVVKVLEGVTEFEHNLHYNLVHLPTTAALTNVDRREENDKPITQLLPSVLSGPR</sequence>
<accession>A0ACB8NA04</accession>
<keyword evidence="2" id="KW-1185">Reference proteome</keyword>
<name>A0ACB8NA04_CITSI</name>
<gene>
    <name evidence="1" type="ORF">KPL71_004819</name>
</gene>